<dbReference type="Gene3D" id="6.10.250.690">
    <property type="match status" value="1"/>
</dbReference>
<dbReference type="Gene3D" id="3.40.50.2300">
    <property type="match status" value="1"/>
</dbReference>
<proteinExistence type="predicted"/>
<keyword evidence="11" id="KW-1185">Reference proteome</keyword>
<dbReference type="OrthoDB" id="9802426at2"/>
<evidence type="ECO:0000259" key="8">
    <source>
        <dbReference type="PROSITE" id="PS50110"/>
    </source>
</evidence>
<keyword evidence="4 7" id="KW-0238">DNA-binding</keyword>
<evidence type="ECO:0000256" key="7">
    <source>
        <dbReference type="PROSITE-ProRule" id="PRU01091"/>
    </source>
</evidence>
<dbReference type="InterPro" id="IPR036388">
    <property type="entry name" value="WH-like_DNA-bd_sf"/>
</dbReference>
<comment type="caution">
    <text evidence="10">The sequence shown here is derived from an EMBL/GenBank/DDBJ whole genome shotgun (WGS) entry which is preliminary data.</text>
</comment>
<feature type="domain" description="Response regulatory" evidence="8">
    <location>
        <begin position="2"/>
        <end position="116"/>
    </location>
</feature>
<keyword evidence="1 6" id="KW-0597">Phosphoprotein</keyword>
<dbReference type="PATRIC" id="fig|1114963.3.peg.2611"/>
<dbReference type="GO" id="GO:0000976">
    <property type="term" value="F:transcription cis-regulatory region binding"/>
    <property type="evidence" value="ECO:0007669"/>
    <property type="project" value="TreeGrafter"/>
</dbReference>
<dbReference type="GO" id="GO:0000156">
    <property type="term" value="F:phosphorelay response regulator activity"/>
    <property type="evidence" value="ECO:0007669"/>
    <property type="project" value="TreeGrafter"/>
</dbReference>
<dbReference type="GO" id="GO:0006355">
    <property type="term" value="P:regulation of DNA-templated transcription"/>
    <property type="evidence" value="ECO:0007669"/>
    <property type="project" value="InterPro"/>
</dbReference>
<feature type="DNA-binding region" description="OmpR/PhoB-type" evidence="7">
    <location>
        <begin position="126"/>
        <end position="224"/>
    </location>
</feature>
<dbReference type="AlphaFoldDB" id="A0A0J7XTY9"/>
<evidence type="ECO:0000256" key="3">
    <source>
        <dbReference type="ARBA" id="ARBA00023015"/>
    </source>
</evidence>
<evidence type="ECO:0000256" key="4">
    <source>
        <dbReference type="ARBA" id="ARBA00023125"/>
    </source>
</evidence>
<dbReference type="PANTHER" id="PTHR48111">
    <property type="entry name" value="REGULATOR OF RPOS"/>
    <property type="match status" value="1"/>
</dbReference>
<evidence type="ECO:0000256" key="2">
    <source>
        <dbReference type="ARBA" id="ARBA00023012"/>
    </source>
</evidence>
<dbReference type="SMART" id="SM00448">
    <property type="entry name" value="REC"/>
    <property type="match status" value="1"/>
</dbReference>
<dbReference type="PROSITE" id="PS51755">
    <property type="entry name" value="OMPR_PHOB"/>
    <property type="match status" value="1"/>
</dbReference>
<dbReference type="Proteomes" id="UP000052268">
    <property type="component" value="Unassembled WGS sequence"/>
</dbReference>
<keyword evidence="2" id="KW-0902">Two-component regulatory system</keyword>
<sequence length="225" mass="24918">MQILLVEDDAALAAHIMAGLREAGHVVEHCCDGRDALVRATCETYDAIVLDRMLPTLDGLKLLAALRATDDATPVLILSALGDVDERVKGLRAGGDDYMAKPFAMSELLARLESLARRNAPVAENASLLRIADLEIDLASHTVTRAGRRIALTLRELRIVAYLARNAGRVVTRTMLLENVWDYNFDPQTNIIDQHISKLRQKIAAEHETNLIHTVRGVGYMMREQ</sequence>
<dbReference type="GO" id="GO:0005829">
    <property type="term" value="C:cytosol"/>
    <property type="evidence" value="ECO:0007669"/>
    <property type="project" value="TreeGrafter"/>
</dbReference>
<gene>
    <name evidence="10" type="ORF">V474_18870</name>
</gene>
<dbReference type="Pfam" id="PF00486">
    <property type="entry name" value="Trans_reg_C"/>
    <property type="match status" value="1"/>
</dbReference>
<evidence type="ECO:0000313" key="11">
    <source>
        <dbReference type="Proteomes" id="UP000052268"/>
    </source>
</evidence>
<dbReference type="Gene3D" id="1.10.10.10">
    <property type="entry name" value="Winged helix-like DNA-binding domain superfamily/Winged helix DNA-binding domain"/>
    <property type="match status" value="1"/>
</dbReference>
<evidence type="ECO:0000256" key="6">
    <source>
        <dbReference type="PROSITE-ProRule" id="PRU00169"/>
    </source>
</evidence>
<evidence type="ECO:0000313" key="10">
    <source>
        <dbReference type="EMBL" id="KMS55109.1"/>
    </source>
</evidence>
<dbReference type="InterPro" id="IPR011006">
    <property type="entry name" value="CheY-like_superfamily"/>
</dbReference>
<evidence type="ECO:0000256" key="1">
    <source>
        <dbReference type="ARBA" id="ARBA00022553"/>
    </source>
</evidence>
<organism evidence="10 11">
    <name type="scientific">Novosphingobium barchaimii LL02</name>
    <dbReference type="NCBI Taxonomy" id="1114963"/>
    <lineage>
        <taxon>Bacteria</taxon>
        <taxon>Pseudomonadati</taxon>
        <taxon>Pseudomonadota</taxon>
        <taxon>Alphaproteobacteria</taxon>
        <taxon>Sphingomonadales</taxon>
        <taxon>Sphingomonadaceae</taxon>
        <taxon>Novosphingobium</taxon>
    </lineage>
</organism>
<feature type="modified residue" description="4-aspartylphosphate" evidence="6">
    <location>
        <position position="51"/>
    </location>
</feature>
<dbReference type="EMBL" id="JACU01000005">
    <property type="protein sequence ID" value="KMS55109.1"/>
    <property type="molecule type" value="Genomic_DNA"/>
</dbReference>
<dbReference type="InterPro" id="IPR039420">
    <property type="entry name" value="WalR-like"/>
</dbReference>
<accession>A0A0J7XTY9</accession>
<feature type="domain" description="OmpR/PhoB-type" evidence="9">
    <location>
        <begin position="126"/>
        <end position="224"/>
    </location>
</feature>
<dbReference type="PROSITE" id="PS50110">
    <property type="entry name" value="RESPONSE_REGULATORY"/>
    <property type="match status" value="1"/>
</dbReference>
<reference evidence="10 11" key="1">
    <citation type="journal article" date="2015" name="G3 (Bethesda)">
        <title>Insights into Ongoing Evolution of the Hexachlorocyclohexane Catabolic Pathway from Comparative Genomics of Ten Sphingomonadaceae Strains.</title>
        <authorList>
            <person name="Pearce S.L."/>
            <person name="Oakeshott J.G."/>
            <person name="Pandey G."/>
        </authorList>
    </citation>
    <scope>NUCLEOTIDE SEQUENCE [LARGE SCALE GENOMIC DNA]</scope>
    <source>
        <strain evidence="10 11">LL02</strain>
    </source>
</reference>
<evidence type="ECO:0000259" key="9">
    <source>
        <dbReference type="PROSITE" id="PS51755"/>
    </source>
</evidence>
<dbReference type="InterPro" id="IPR001867">
    <property type="entry name" value="OmpR/PhoB-type_DNA-bd"/>
</dbReference>
<dbReference type="GO" id="GO:0032993">
    <property type="term" value="C:protein-DNA complex"/>
    <property type="evidence" value="ECO:0007669"/>
    <property type="project" value="TreeGrafter"/>
</dbReference>
<dbReference type="PANTHER" id="PTHR48111:SF76">
    <property type="entry name" value="TWO-COMPONENT RESPONSE REGULATOR"/>
    <property type="match status" value="1"/>
</dbReference>
<name>A0A0J7XTY9_9SPHN</name>
<evidence type="ECO:0000256" key="5">
    <source>
        <dbReference type="ARBA" id="ARBA00023163"/>
    </source>
</evidence>
<keyword evidence="3" id="KW-0805">Transcription regulation</keyword>
<dbReference type="InterPro" id="IPR001789">
    <property type="entry name" value="Sig_transdc_resp-reg_receiver"/>
</dbReference>
<dbReference type="SUPFAM" id="SSF52172">
    <property type="entry name" value="CheY-like"/>
    <property type="match status" value="1"/>
</dbReference>
<protein>
    <submittedName>
        <fullName evidence="10">XRE family transcriptional regulator</fullName>
    </submittedName>
</protein>
<dbReference type="FunFam" id="1.10.10.10:FF:000005">
    <property type="entry name" value="Two-component system response regulator"/>
    <property type="match status" value="1"/>
</dbReference>
<dbReference type="CDD" id="cd00383">
    <property type="entry name" value="trans_reg_C"/>
    <property type="match status" value="1"/>
</dbReference>
<keyword evidence="5" id="KW-0804">Transcription</keyword>
<dbReference type="RefSeq" id="WP_059151800.1">
    <property type="nucleotide sequence ID" value="NZ_KQ130454.1"/>
</dbReference>
<dbReference type="SMART" id="SM00862">
    <property type="entry name" value="Trans_reg_C"/>
    <property type="match status" value="1"/>
</dbReference>
<dbReference type="Pfam" id="PF00072">
    <property type="entry name" value="Response_reg"/>
    <property type="match status" value="1"/>
</dbReference>